<evidence type="ECO:0000313" key="2">
    <source>
        <dbReference type="EMBL" id="MEU1951533.1"/>
    </source>
</evidence>
<organism evidence="2 3">
    <name type="scientific">Nocardia rhamnosiphila</name>
    <dbReference type="NCBI Taxonomy" id="426716"/>
    <lineage>
        <taxon>Bacteria</taxon>
        <taxon>Bacillati</taxon>
        <taxon>Actinomycetota</taxon>
        <taxon>Actinomycetes</taxon>
        <taxon>Mycobacteriales</taxon>
        <taxon>Nocardiaceae</taxon>
        <taxon>Nocardia</taxon>
    </lineage>
</organism>
<feature type="region of interest" description="Disordered" evidence="1">
    <location>
        <begin position="1"/>
        <end position="57"/>
    </location>
</feature>
<keyword evidence="3" id="KW-1185">Reference proteome</keyword>
<name>A0ABV2WKX3_9NOCA</name>
<dbReference type="Proteomes" id="UP001550628">
    <property type="component" value="Unassembled WGS sequence"/>
</dbReference>
<evidence type="ECO:0000256" key="1">
    <source>
        <dbReference type="SAM" id="MobiDB-lite"/>
    </source>
</evidence>
<accession>A0ABV2WKX3</accession>
<reference evidence="2 3" key="1">
    <citation type="submission" date="2024-06" db="EMBL/GenBank/DDBJ databases">
        <title>The Natural Products Discovery Center: Release of the First 8490 Sequenced Strains for Exploring Actinobacteria Biosynthetic Diversity.</title>
        <authorList>
            <person name="Kalkreuter E."/>
            <person name="Kautsar S.A."/>
            <person name="Yang D."/>
            <person name="Bader C.D."/>
            <person name="Teijaro C.N."/>
            <person name="Fluegel L."/>
            <person name="Davis C.M."/>
            <person name="Simpson J.R."/>
            <person name="Lauterbach L."/>
            <person name="Steele A.D."/>
            <person name="Gui C."/>
            <person name="Meng S."/>
            <person name="Li G."/>
            <person name="Viehrig K."/>
            <person name="Ye F."/>
            <person name="Su P."/>
            <person name="Kiefer A.F."/>
            <person name="Nichols A."/>
            <person name="Cepeda A.J."/>
            <person name="Yan W."/>
            <person name="Fan B."/>
            <person name="Jiang Y."/>
            <person name="Adhikari A."/>
            <person name="Zheng C.-J."/>
            <person name="Schuster L."/>
            <person name="Cowan T.M."/>
            <person name="Smanski M.J."/>
            <person name="Chevrette M.G."/>
            <person name="De Carvalho L.P.S."/>
            <person name="Shen B."/>
        </authorList>
    </citation>
    <scope>NUCLEOTIDE SEQUENCE [LARGE SCALE GENOMIC DNA]</scope>
    <source>
        <strain evidence="2 3">NPDC019708</strain>
    </source>
</reference>
<proteinExistence type="predicted"/>
<gene>
    <name evidence="2" type="ORF">ABZ510_06695</name>
</gene>
<evidence type="ECO:0000313" key="3">
    <source>
        <dbReference type="Proteomes" id="UP001550628"/>
    </source>
</evidence>
<dbReference type="GeneID" id="96248602"/>
<dbReference type="EMBL" id="JBEYBF010000003">
    <property type="protein sequence ID" value="MEU1951533.1"/>
    <property type="molecule type" value="Genomic_DNA"/>
</dbReference>
<dbReference type="RefSeq" id="WP_245713086.1">
    <property type="nucleotide sequence ID" value="NZ_JBEXYG010000015.1"/>
</dbReference>
<comment type="caution">
    <text evidence="2">The sequence shown here is derived from an EMBL/GenBank/DDBJ whole genome shotgun (WGS) entry which is preliminary data.</text>
</comment>
<protein>
    <submittedName>
        <fullName evidence="2">Uncharacterized protein</fullName>
    </submittedName>
</protein>
<sequence>MSEPTTPFASGLLPHLRESPADPTRFANTPARIDPAPIGKPANGIDMTTFGLHSGHPLGDSTRESAVEFVIDAIESTGAATREDFDIDQIVTTAHALADDWDFRSLRPDTFWRVASTFIRA</sequence>